<dbReference type="GO" id="GO:0003700">
    <property type="term" value="F:DNA-binding transcription factor activity"/>
    <property type="evidence" value="ECO:0007669"/>
    <property type="project" value="InterPro"/>
</dbReference>
<protein>
    <submittedName>
        <fullName evidence="6">DNA-binding transcriptional LysR family regulator</fullName>
    </submittedName>
</protein>
<evidence type="ECO:0000256" key="3">
    <source>
        <dbReference type="ARBA" id="ARBA00023125"/>
    </source>
</evidence>
<dbReference type="PANTHER" id="PTHR30346">
    <property type="entry name" value="TRANSCRIPTIONAL DUAL REGULATOR HCAR-RELATED"/>
    <property type="match status" value="1"/>
</dbReference>
<dbReference type="Gene3D" id="3.40.190.10">
    <property type="entry name" value="Periplasmic binding protein-like II"/>
    <property type="match status" value="2"/>
</dbReference>
<proteinExistence type="inferred from homology"/>
<evidence type="ECO:0000313" key="6">
    <source>
        <dbReference type="EMBL" id="TDP96183.1"/>
    </source>
</evidence>
<reference evidence="6 7" key="1">
    <citation type="submission" date="2019-03" db="EMBL/GenBank/DDBJ databases">
        <title>Genomic Encyclopedia of Type Strains, Phase IV (KMG-IV): sequencing the most valuable type-strain genomes for metagenomic binning, comparative biology and taxonomic classification.</title>
        <authorList>
            <person name="Goeker M."/>
        </authorList>
    </citation>
    <scope>NUCLEOTIDE SEQUENCE [LARGE SCALE GENOMIC DNA]</scope>
    <source>
        <strain evidence="6 7">DSM 45361</strain>
    </source>
</reference>
<evidence type="ECO:0000256" key="1">
    <source>
        <dbReference type="ARBA" id="ARBA00009437"/>
    </source>
</evidence>
<dbReference type="Pfam" id="PF03466">
    <property type="entry name" value="LysR_substrate"/>
    <property type="match status" value="1"/>
</dbReference>
<comment type="caution">
    <text evidence="6">The sequence shown here is derived from an EMBL/GenBank/DDBJ whole genome shotgun (WGS) entry which is preliminary data.</text>
</comment>
<dbReference type="Proteomes" id="UP000295444">
    <property type="component" value="Unassembled WGS sequence"/>
</dbReference>
<dbReference type="PRINTS" id="PR00039">
    <property type="entry name" value="HTHLYSR"/>
</dbReference>
<dbReference type="OrthoDB" id="3286335at2"/>
<dbReference type="InterPro" id="IPR036388">
    <property type="entry name" value="WH-like_DNA-bd_sf"/>
</dbReference>
<dbReference type="PROSITE" id="PS50931">
    <property type="entry name" value="HTH_LYSR"/>
    <property type="match status" value="1"/>
</dbReference>
<evidence type="ECO:0000256" key="4">
    <source>
        <dbReference type="ARBA" id="ARBA00023163"/>
    </source>
</evidence>
<dbReference type="InterPro" id="IPR036390">
    <property type="entry name" value="WH_DNA-bd_sf"/>
</dbReference>
<dbReference type="PANTHER" id="PTHR30346:SF29">
    <property type="entry name" value="LYSR SUBSTRATE-BINDING"/>
    <property type="match status" value="1"/>
</dbReference>
<comment type="similarity">
    <text evidence="1">Belongs to the LysR transcriptional regulatory family.</text>
</comment>
<dbReference type="GO" id="GO:0032993">
    <property type="term" value="C:protein-DNA complex"/>
    <property type="evidence" value="ECO:0007669"/>
    <property type="project" value="TreeGrafter"/>
</dbReference>
<dbReference type="Gene3D" id="1.10.10.10">
    <property type="entry name" value="Winged helix-like DNA-binding domain superfamily/Winged helix DNA-binding domain"/>
    <property type="match status" value="1"/>
</dbReference>
<dbReference type="SUPFAM" id="SSF46785">
    <property type="entry name" value="Winged helix' DNA-binding domain"/>
    <property type="match status" value="1"/>
</dbReference>
<feature type="domain" description="HTH lysR-type" evidence="5">
    <location>
        <begin position="1"/>
        <end position="58"/>
    </location>
</feature>
<keyword evidence="3 6" id="KW-0238">DNA-binding</keyword>
<keyword evidence="2" id="KW-0805">Transcription regulation</keyword>
<gene>
    <name evidence="6" type="ORF">EV186_104165</name>
</gene>
<evidence type="ECO:0000256" key="2">
    <source>
        <dbReference type="ARBA" id="ARBA00023015"/>
    </source>
</evidence>
<keyword evidence="4" id="KW-0804">Transcription</keyword>
<dbReference type="Pfam" id="PF00126">
    <property type="entry name" value="HTH_1"/>
    <property type="match status" value="1"/>
</dbReference>
<dbReference type="RefSeq" id="WP_133852128.1">
    <property type="nucleotide sequence ID" value="NZ_SNXZ01000004.1"/>
</dbReference>
<dbReference type="FunFam" id="1.10.10.10:FF:000001">
    <property type="entry name" value="LysR family transcriptional regulator"/>
    <property type="match status" value="1"/>
</dbReference>
<sequence length="288" mass="29790">MDTAALAVFREVARLGSFTAAAKTLRYTQSAVSRQVAALEADLGIELFERLPRGVRPTPAGQALLGHAEAVLDRLAAARRELEAIGGLGAGGLRIGAFPSAVVSLVPQAMARLRAEHPALELTLTEGLTSGLVTAVAAGDLDVAVVSSPGKPPGVRLVKLMDDPVLVALPAGHRLAGRKTVRLAELAGEDWIAGRRSAQDTLIALGSDSLPPIRHLVAEWSAKQGMVAAGLGVTVIPSLAVRGTRSDLALVALHPQQPRPVYVATAKTPSPAVQAFSDVLGQVAAQPR</sequence>
<name>A0A4R6S9P3_LABRH</name>
<dbReference type="SUPFAM" id="SSF53850">
    <property type="entry name" value="Periplasmic binding protein-like II"/>
    <property type="match status" value="1"/>
</dbReference>
<accession>A0A4R6S9P3</accession>
<evidence type="ECO:0000313" key="7">
    <source>
        <dbReference type="Proteomes" id="UP000295444"/>
    </source>
</evidence>
<dbReference type="EMBL" id="SNXZ01000004">
    <property type="protein sequence ID" value="TDP96183.1"/>
    <property type="molecule type" value="Genomic_DNA"/>
</dbReference>
<dbReference type="AlphaFoldDB" id="A0A4R6S9P3"/>
<dbReference type="InterPro" id="IPR000847">
    <property type="entry name" value="LysR_HTH_N"/>
</dbReference>
<dbReference type="InterPro" id="IPR005119">
    <property type="entry name" value="LysR_subst-bd"/>
</dbReference>
<organism evidence="6 7">
    <name type="scientific">Labedaea rhizosphaerae</name>
    <dbReference type="NCBI Taxonomy" id="598644"/>
    <lineage>
        <taxon>Bacteria</taxon>
        <taxon>Bacillati</taxon>
        <taxon>Actinomycetota</taxon>
        <taxon>Actinomycetes</taxon>
        <taxon>Pseudonocardiales</taxon>
        <taxon>Pseudonocardiaceae</taxon>
        <taxon>Labedaea</taxon>
    </lineage>
</organism>
<dbReference type="GO" id="GO:0003677">
    <property type="term" value="F:DNA binding"/>
    <property type="evidence" value="ECO:0007669"/>
    <property type="project" value="UniProtKB-KW"/>
</dbReference>
<keyword evidence="7" id="KW-1185">Reference proteome</keyword>
<evidence type="ECO:0000259" key="5">
    <source>
        <dbReference type="PROSITE" id="PS50931"/>
    </source>
</evidence>